<accession>E0TJK5</accession>
<sequence>MNQIYILILILILILKLIFFELNFSTANSENKIILNNNFNLFKIKQIKIFGNKEILSLIDLKEGDKIDIKKYQFEKTLNILLKYGNFKDIKINIHYINNEEIILEISSNERDYFNTIEVIGITEKESKLIFDKDFFKKDLNDDFLKRFLKRINEFYEEKGYTNIQYKIEKKNNNNLKITVKKGNLFKIKDLIIEGNNFLSKEEIKKIMINSLKEKIFVKDKFKLDKKNLINFFKINGFKEVKIISEKIKKINSNYYLLKLKLDQGNQYFLRNFYFKGNKVFNDKILKEKFPSIKNKIFNLLEIKNFVLDESNTDSIISLYKKNGYFNPKFFFYEKKVDNNFIDLEISILENKKFNFNKINLIGNKKVKDSIILQEITFSPGELWSNKKMIKSLENLNKLDLFESVNFNYESNNKKKQVDINFFFTEKKNSEINFKINYQVPDLFGQFLLKINNFSLLNFLKFNKITYGDNQKVNFLINLGENLKKINLSFIDPKPKLLNFSKFQLNFFSSKEKKKNKIEYNKKNFLNEENNYDFTKNQYSMKLIKELKKFNKLEFNINYDSNKKSFFKNKNVITKVIEKYKNLNFQLFFNKKTIDKNQILVKKGENLKLNSIFTLTSSLRKKNLKKKFFEYFKFQYKTIWYNKVFNNFFTKIGYEFGFILNNNSNNNFYMGGTNFEKDNLNKENFIPLRGYYEPNKFFGVITKKNGGVIYNKYISELRYLILDNNFLKFWISNFFEAGNIFDNYKNFSILNLKRSIGTGLRLFVNYIGYLGCDLSYRFDKTLDKTTKPGWKFNFIFDKKF</sequence>
<proteinExistence type="predicted"/>
<evidence type="ECO:0000259" key="1">
    <source>
        <dbReference type="Pfam" id="PF07244"/>
    </source>
</evidence>
<dbReference type="Proteomes" id="UP000002231">
    <property type="component" value="Chromosome"/>
</dbReference>
<dbReference type="AlphaFoldDB" id="E0TJK5"/>
<keyword evidence="3" id="KW-1185">Reference proteome</keyword>
<protein>
    <submittedName>
        <fullName evidence="2">Putative outer membrane protein</fullName>
    </submittedName>
</protein>
<gene>
    <name evidence="2" type="ordered locus">SMCARI_177</name>
</gene>
<feature type="domain" description="POTRA" evidence="1">
    <location>
        <begin position="356"/>
        <end position="427"/>
    </location>
</feature>
<dbReference type="STRING" id="706194.SMCARI_177"/>
<dbReference type="KEGG" id="sum:SMCARI_177"/>
<name>E0TJK5_KARMC</name>
<dbReference type="HOGENOM" id="CLU_007664_3_0_10"/>
<dbReference type="InterPro" id="IPR010827">
    <property type="entry name" value="BamA/TamA_POTRA"/>
</dbReference>
<dbReference type="EMBL" id="CP002163">
    <property type="protein sequence ID" value="ADM89982.1"/>
    <property type="molecule type" value="Genomic_DNA"/>
</dbReference>
<dbReference type="Gene3D" id="3.10.20.310">
    <property type="entry name" value="membrane protein fhac"/>
    <property type="match status" value="3"/>
</dbReference>
<organism evidence="2 3">
    <name type="scientific">Karelsulcia muelleri (strain CARI)</name>
    <name type="common">Sulcia muelleri</name>
    <dbReference type="NCBI Taxonomy" id="706194"/>
    <lineage>
        <taxon>Bacteria</taxon>
        <taxon>Pseudomonadati</taxon>
        <taxon>Bacteroidota</taxon>
        <taxon>Flavobacteriia</taxon>
        <taxon>Flavobacteriales</taxon>
        <taxon>Candidatus Karelsulcia</taxon>
    </lineage>
</organism>
<dbReference type="BioCyc" id="CSUL706194:GH8S-172-MONOMER"/>
<dbReference type="GO" id="GO:0019867">
    <property type="term" value="C:outer membrane"/>
    <property type="evidence" value="ECO:0007669"/>
    <property type="project" value="InterPro"/>
</dbReference>
<reference evidence="3" key="1">
    <citation type="journal article" date="2010" name="Genome Biol. Evol.">
        <title>Functional convergence in reduced genomes of bacterial symbionts spanning 200 My of evolution.</title>
        <authorList>
            <person name="McCutcheon J.P."/>
            <person name="Moran N.A."/>
        </authorList>
    </citation>
    <scope>NUCLEOTIDE SEQUENCE [LARGE SCALE GENOMIC DNA]</scope>
    <source>
        <strain evidence="3">CARI</strain>
    </source>
</reference>
<evidence type="ECO:0000313" key="2">
    <source>
        <dbReference type="EMBL" id="ADM89982.1"/>
    </source>
</evidence>
<dbReference type="Pfam" id="PF07244">
    <property type="entry name" value="POTRA"/>
    <property type="match status" value="1"/>
</dbReference>
<evidence type="ECO:0000313" key="3">
    <source>
        <dbReference type="Proteomes" id="UP000002231"/>
    </source>
</evidence>